<evidence type="ECO:0000313" key="3">
    <source>
        <dbReference type="Proteomes" id="UP000246078"/>
    </source>
</evidence>
<dbReference type="VEuPathDB" id="TriTrypDB:TcCL_ESM08176"/>
<dbReference type="VEuPathDB" id="TriTrypDB:C4B63_322g10"/>
<keyword evidence="1" id="KW-1133">Transmembrane helix</keyword>
<sequence length="285" mass="32917">MCILLPLKCRKEGLTSWQKAAILDTERILLVKVVPFCTRRKSRRKRRTSVAFAVTERRKRSLCLRASVQAPFGGSTAHVWTAGVWKVQKRNMRNVNRCEICKKPFNISIRRRTLLWQSSRHLVLGVTLALSSVVFFFALTVFLRKTLGTISCRAPWRSVSYTTMFNLDGIMLTLFGYFMLVLLATFAFALVYSRWHTREEIEAHVQEFQALPEFWTFRNTTKVVAVYVIGIGQALCLGYLMKLWIYRTSNVVWNWEASPSIGAVLYMTFLTLGMSTVRAGREFFL</sequence>
<dbReference type="VEuPathDB" id="TriTrypDB:TcG_09068"/>
<dbReference type="VEuPathDB" id="TriTrypDB:TcBrA4_0034710"/>
<dbReference type="VEuPathDB" id="TriTrypDB:TcCLB.506107.10"/>
<dbReference type="Proteomes" id="UP000246078">
    <property type="component" value="Unassembled WGS sequence"/>
</dbReference>
<evidence type="ECO:0000313" key="2">
    <source>
        <dbReference type="EMBL" id="PWU91501.1"/>
    </source>
</evidence>
<dbReference type="VEuPathDB" id="TriTrypDB:TcCLB.504173.60"/>
<feature type="transmembrane region" description="Helical" evidence="1">
    <location>
        <begin position="224"/>
        <end position="245"/>
    </location>
</feature>
<feature type="transmembrane region" description="Helical" evidence="1">
    <location>
        <begin position="121"/>
        <end position="143"/>
    </location>
</feature>
<feature type="transmembrane region" description="Helical" evidence="1">
    <location>
        <begin position="170"/>
        <end position="192"/>
    </location>
</feature>
<reference evidence="2 3" key="1">
    <citation type="journal article" date="2018" name="Microb. Genom.">
        <title>Expanding an expanded genome: long-read sequencing of Trypanosoma cruzi.</title>
        <authorList>
            <person name="Berna L."/>
            <person name="Rodriguez M."/>
            <person name="Chiribao M.L."/>
            <person name="Parodi-Talice A."/>
            <person name="Pita S."/>
            <person name="Rijo G."/>
            <person name="Alvarez-Valin F."/>
            <person name="Robello C."/>
        </authorList>
    </citation>
    <scope>NUCLEOTIDE SEQUENCE [LARGE SCALE GENOMIC DNA]</scope>
    <source>
        <strain evidence="2 3">TCC</strain>
    </source>
</reference>
<comment type="caution">
    <text evidence="2">The sequence shown here is derived from an EMBL/GenBank/DDBJ whole genome shotgun (WGS) entry which is preliminary data.</text>
</comment>
<gene>
    <name evidence="2" type="ORF">C3747_338g46</name>
</gene>
<accession>A0A2V2V5K8</accession>
<feature type="transmembrane region" description="Helical" evidence="1">
    <location>
        <begin position="257"/>
        <end position="277"/>
    </location>
</feature>
<dbReference type="VEuPathDB" id="TriTrypDB:TCSYLVIO_002884"/>
<keyword evidence="1" id="KW-0812">Transmembrane</keyword>
<dbReference type="EMBL" id="PRFC01000338">
    <property type="protein sequence ID" value="PWU91501.1"/>
    <property type="molecule type" value="Genomic_DNA"/>
</dbReference>
<name>A0A2V2V5K8_TRYCR</name>
<dbReference type="VEuPathDB" id="TriTrypDB:TCDM_10823"/>
<protein>
    <submittedName>
        <fullName evidence="2">Uncharacterized protein</fullName>
    </submittedName>
</protein>
<evidence type="ECO:0000256" key="1">
    <source>
        <dbReference type="SAM" id="Phobius"/>
    </source>
</evidence>
<keyword evidence="1" id="KW-0472">Membrane</keyword>
<dbReference type="AlphaFoldDB" id="A0A2V2V5K8"/>
<dbReference type="VEuPathDB" id="TriTrypDB:C3747_338g46"/>
<organism evidence="2 3">
    <name type="scientific">Trypanosoma cruzi</name>
    <dbReference type="NCBI Taxonomy" id="5693"/>
    <lineage>
        <taxon>Eukaryota</taxon>
        <taxon>Discoba</taxon>
        <taxon>Euglenozoa</taxon>
        <taxon>Kinetoplastea</taxon>
        <taxon>Metakinetoplastina</taxon>
        <taxon>Trypanosomatida</taxon>
        <taxon>Trypanosomatidae</taxon>
        <taxon>Trypanosoma</taxon>
        <taxon>Schizotrypanum</taxon>
    </lineage>
</organism>
<proteinExistence type="predicted"/>